<dbReference type="RefSeq" id="WP_039411620.1">
    <property type="nucleotide sequence ID" value="NZ_CP010310.2"/>
</dbReference>
<reference evidence="1" key="2">
    <citation type="submission" date="2016-11" db="EMBL/GenBank/DDBJ databases">
        <title>Complete Genome Sequencing of Pandoraea pulmonicola DSM 16583.</title>
        <authorList>
            <person name="Chan K.-G."/>
        </authorList>
    </citation>
    <scope>NUCLEOTIDE SEQUENCE</scope>
    <source>
        <strain evidence="1">DSM 16583</strain>
    </source>
</reference>
<dbReference type="AlphaFoldDB" id="A0AAJ5D339"/>
<dbReference type="EMBL" id="CP010310">
    <property type="protein sequence ID" value="AJC22566.1"/>
    <property type="molecule type" value="Genomic_DNA"/>
</dbReference>
<dbReference type="Proteomes" id="UP000035086">
    <property type="component" value="Chromosome"/>
</dbReference>
<dbReference type="Proteomes" id="UP000254589">
    <property type="component" value="Unassembled WGS sequence"/>
</dbReference>
<evidence type="ECO:0000313" key="4">
    <source>
        <dbReference type="Proteomes" id="UP000254589"/>
    </source>
</evidence>
<dbReference type="Gene3D" id="3.40.50.300">
    <property type="entry name" value="P-loop containing nucleotide triphosphate hydrolases"/>
    <property type="match status" value="1"/>
</dbReference>
<dbReference type="Pfam" id="PF13671">
    <property type="entry name" value="AAA_33"/>
    <property type="match status" value="1"/>
</dbReference>
<reference evidence="2 4" key="3">
    <citation type="submission" date="2018-06" db="EMBL/GenBank/DDBJ databases">
        <authorList>
            <consortium name="Pathogen Informatics"/>
            <person name="Doyle S."/>
        </authorList>
    </citation>
    <scope>NUCLEOTIDE SEQUENCE [LARGE SCALE GENOMIC DNA]</scope>
    <source>
        <strain evidence="2 4">NCTC13159</strain>
    </source>
</reference>
<keyword evidence="2" id="KW-0808">Transferase</keyword>
<name>A0AAJ5D339_PANPU</name>
<dbReference type="GO" id="GO:0016301">
    <property type="term" value="F:kinase activity"/>
    <property type="evidence" value="ECO:0007669"/>
    <property type="project" value="UniProtKB-KW"/>
</dbReference>
<protein>
    <submittedName>
        <fullName evidence="2">Predicted kinase</fullName>
    </submittedName>
</protein>
<dbReference type="SUPFAM" id="SSF52540">
    <property type="entry name" value="P-loop containing nucleoside triphosphate hydrolases"/>
    <property type="match status" value="1"/>
</dbReference>
<accession>A0AAJ5D339</accession>
<proteinExistence type="predicted"/>
<evidence type="ECO:0000313" key="3">
    <source>
        <dbReference type="Proteomes" id="UP000035086"/>
    </source>
</evidence>
<gene>
    <name evidence="2" type="ORF">NCTC13159_04803</name>
    <name evidence="1" type="ORF">RO07_22615</name>
</gene>
<reference evidence="3" key="1">
    <citation type="submission" date="2014-12" db="EMBL/GenBank/DDBJ databases">
        <title>Complete Genome Sequencing of Pandoraea pulmonicola DSM 16583.</title>
        <authorList>
            <person name="Chan K.-G."/>
        </authorList>
    </citation>
    <scope>NUCLEOTIDE SEQUENCE [LARGE SCALE GENOMIC DNA]</scope>
    <source>
        <strain evidence="3">DSM 16583</strain>
    </source>
</reference>
<dbReference type="InterPro" id="IPR027417">
    <property type="entry name" value="P-loop_NTPase"/>
</dbReference>
<evidence type="ECO:0000313" key="2">
    <source>
        <dbReference type="EMBL" id="SUA93245.1"/>
    </source>
</evidence>
<evidence type="ECO:0000313" key="1">
    <source>
        <dbReference type="EMBL" id="AJC22566.1"/>
    </source>
</evidence>
<keyword evidence="2" id="KW-0418">Kinase</keyword>
<sequence>MTPSILIVLRGNSGSGKSTIARMLSERLKPHSAWIEQDHVRRIVLREKDVPLGDTPDLLSLMARYCLERGRHTIVEGILHAERYGPMLEALRDSHSGPTLFYSFDLSFEETLRRHATRHLPDVNEQMMRRWYLGWQPLPFCSEERILAGQSLDQILDRIESDMKRCLAGTDQ</sequence>
<keyword evidence="3" id="KW-1185">Reference proteome</keyword>
<dbReference type="KEGG" id="ppul:RO07_22615"/>
<organism evidence="2 4">
    <name type="scientific">Pandoraea pulmonicola</name>
    <dbReference type="NCBI Taxonomy" id="93221"/>
    <lineage>
        <taxon>Bacteria</taxon>
        <taxon>Pseudomonadati</taxon>
        <taxon>Pseudomonadota</taxon>
        <taxon>Betaproteobacteria</taxon>
        <taxon>Burkholderiales</taxon>
        <taxon>Burkholderiaceae</taxon>
        <taxon>Pandoraea</taxon>
    </lineage>
</organism>
<dbReference type="EMBL" id="UGSJ01000001">
    <property type="protein sequence ID" value="SUA93245.1"/>
    <property type="molecule type" value="Genomic_DNA"/>
</dbReference>